<gene>
    <name evidence="1" type="ORF">ANCCAN_28369</name>
</gene>
<organism evidence="1 2">
    <name type="scientific">Ancylostoma caninum</name>
    <name type="common">Dog hookworm</name>
    <dbReference type="NCBI Taxonomy" id="29170"/>
    <lineage>
        <taxon>Eukaryota</taxon>
        <taxon>Metazoa</taxon>
        <taxon>Ecdysozoa</taxon>
        <taxon>Nematoda</taxon>
        <taxon>Chromadorea</taxon>
        <taxon>Rhabditida</taxon>
        <taxon>Rhabditina</taxon>
        <taxon>Rhabditomorpha</taxon>
        <taxon>Strongyloidea</taxon>
        <taxon>Ancylostomatidae</taxon>
        <taxon>Ancylostomatinae</taxon>
        <taxon>Ancylostoma</taxon>
    </lineage>
</organism>
<keyword evidence="2" id="KW-1185">Reference proteome</keyword>
<name>A0A368F1D6_ANCCA</name>
<accession>A0A368F1D6</accession>
<protein>
    <submittedName>
        <fullName evidence="1">Uncharacterized protein</fullName>
    </submittedName>
</protein>
<proteinExistence type="predicted"/>
<evidence type="ECO:0000313" key="1">
    <source>
        <dbReference type="EMBL" id="RCN25914.1"/>
    </source>
</evidence>
<dbReference type="OrthoDB" id="6513042at2759"/>
<sequence length="474" mass="53853">IEYCSSIEVLSETQSFIEKWLERGASYLEKLHDVIPLPSTKPQYLFNLDWGQIAAKANSSTDETVQLVVNCMFLVESARNLIVNGPRIFYLYCVDLFGNAEQNTRACNVQQMILTDATLSKIYEKIQTKYGYGAGSIFDITYNNLSLNSHPKFSRLNKVVERFSSPLRCLVLCENEFVSRVVCESLSNASRFRSAIIRVVSHSGPPAEFSKYHRLPTQCTGLFSRPGDDVIVVLGMDIADATNVIDTACSNELQLVVFSNSPHHVFLMSVCLLEGHNGQHIAILNEDWEKLRPTDGRVIRTADEMSCQRRSTLFGHAGVVDRYNFNFEFSRLQLPSCKMQLVQYLPHMSTTDHKDRATECPRRHGFELTSAEFSEFCEQLASLPVVERGTFSRNRGLALLGQSYDVIDAQPYSENWGDIPNSTLSSRLNEYNKGMDVIKKRKKTLFNYTDELVDKKKIEFYESVIDQLDKLLGM</sequence>
<reference evidence="1 2" key="1">
    <citation type="submission" date="2014-10" db="EMBL/GenBank/DDBJ databases">
        <title>Draft genome of the hookworm Ancylostoma caninum.</title>
        <authorList>
            <person name="Mitreva M."/>
        </authorList>
    </citation>
    <scope>NUCLEOTIDE SEQUENCE [LARGE SCALE GENOMIC DNA]</scope>
    <source>
        <strain evidence="1 2">Baltimore</strain>
    </source>
</reference>
<dbReference type="Proteomes" id="UP000252519">
    <property type="component" value="Unassembled WGS sequence"/>
</dbReference>
<dbReference type="STRING" id="29170.A0A368F1D6"/>
<dbReference type="EMBL" id="JOJR01009949">
    <property type="protein sequence ID" value="RCN25914.1"/>
    <property type="molecule type" value="Genomic_DNA"/>
</dbReference>
<dbReference type="AlphaFoldDB" id="A0A368F1D6"/>
<evidence type="ECO:0000313" key="2">
    <source>
        <dbReference type="Proteomes" id="UP000252519"/>
    </source>
</evidence>
<feature type="non-terminal residue" evidence="1">
    <location>
        <position position="1"/>
    </location>
</feature>
<comment type="caution">
    <text evidence="1">The sequence shown here is derived from an EMBL/GenBank/DDBJ whole genome shotgun (WGS) entry which is preliminary data.</text>
</comment>